<dbReference type="InterPro" id="IPR002937">
    <property type="entry name" value="Amino_oxidase"/>
</dbReference>
<dbReference type="PANTHER" id="PTHR43734">
    <property type="entry name" value="PHYTOENE DESATURASE"/>
    <property type="match status" value="1"/>
</dbReference>
<dbReference type="GO" id="GO:0016491">
    <property type="term" value="F:oxidoreductase activity"/>
    <property type="evidence" value="ECO:0007669"/>
    <property type="project" value="InterPro"/>
</dbReference>
<dbReference type="Pfam" id="PF01593">
    <property type="entry name" value="Amino_oxidase"/>
    <property type="match status" value="1"/>
</dbReference>
<name>A0A481Z5S5_9VIRU</name>
<dbReference type="EMBL" id="MK500517">
    <property type="protein sequence ID" value="QBK91243.1"/>
    <property type="molecule type" value="Genomic_DNA"/>
</dbReference>
<evidence type="ECO:0000313" key="3">
    <source>
        <dbReference type="EMBL" id="QBK91243.1"/>
    </source>
</evidence>
<evidence type="ECO:0000259" key="2">
    <source>
        <dbReference type="Pfam" id="PF01593"/>
    </source>
</evidence>
<dbReference type="InterPro" id="IPR021838">
    <property type="entry name" value="DUF3431"/>
</dbReference>
<accession>A0A481Z5S5</accession>
<reference evidence="3" key="1">
    <citation type="journal article" date="2019" name="MBio">
        <title>Virus Genomes from Deep Sea Sediments Expand the Ocean Megavirome and Support Independent Origins of Viral Gigantism.</title>
        <authorList>
            <person name="Backstrom D."/>
            <person name="Yutin N."/>
            <person name="Jorgensen S.L."/>
            <person name="Dharamshi J."/>
            <person name="Homa F."/>
            <person name="Zaremba-Niedwiedzka K."/>
            <person name="Spang A."/>
            <person name="Wolf Y.I."/>
            <person name="Koonin E.V."/>
            <person name="Ettema T.J."/>
        </authorList>
    </citation>
    <scope>NUCLEOTIDE SEQUENCE</scope>
</reference>
<organism evidence="3">
    <name type="scientific">Pithovirus LCPAC202</name>
    <dbReference type="NCBI Taxonomy" id="2506592"/>
    <lineage>
        <taxon>Viruses</taxon>
        <taxon>Pithoviruses</taxon>
    </lineage>
</organism>
<feature type="compositionally biased region" description="Basic and acidic residues" evidence="1">
    <location>
        <begin position="228"/>
        <end position="243"/>
    </location>
</feature>
<dbReference type="Pfam" id="PF11913">
    <property type="entry name" value="DUF3431"/>
    <property type="match status" value="1"/>
</dbReference>
<dbReference type="InterPro" id="IPR036188">
    <property type="entry name" value="FAD/NAD-bd_sf"/>
</dbReference>
<evidence type="ECO:0000256" key="1">
    <source>
        <dbReference type="SAM" id="MobiDB-lite"/>
    </source>
</evidence>
<proteinExistence type="predicted"/>
<dbReference type="SUPFAM" id="SSF51905">
    <property type="entry name" value="FAD/NAD(P)-binding domain"/>
    <property type="match status" value="1"/>
</dbReference>
<feature type="region of interest" description="Disordered" evidence="1">
    <location>
        <begin position="228"/>
        <end position="254"/>
    </location>
</feature>
<protein>
    <submittedName>
        <fullName evidence="3">Flavin containing amine oxidoreductase</fullName>
    </submittedName>
</protein>
<sequence length="769" mass="89052">MSGTKIVIIGAGPTALGAGHRLMELGVIREYHQITFFEQNNQPGGLASTVRDNVGFLWDLGGHVVFSHYNKFTKLLDEAVPEWNYHQRQAYALLMDSDNTPRYVPYPIQHNLQHLSSRDQVKCLEGLRKLPKGDLSGLTFDDWIKHKFGSGLDEIFMNPYNRKVWTVDPKMMNNSWVGERVPVPSYKEALMLCEKSKRSSSREESSSKGIDITCQSSGNLAELLKNGEIKRDDSDGKSNKKQDSGWGPNKSFRFPKRGGTGSIWKSVAQKLPSSWIKYGYKVLEVDISNKRLHLVHIQSKEKFWMEYDILISTMPLNLLLKSIRGSEPNLNKMKEIGKKFVYNAVHVVGIGLKGKMPTSLENKTWLYLPKDDSPFYRISIFSRYSDSHVPNPDENWSLLCEASEVISAWGNENWKLSVKRGDQRVKEILSQTVPSLLKYGLIKDKSQIISVFHKRLDQGYPVPFLERDQCLSIVQPWLESNNIFSRGRFGGWKYEVSNQDHSFMQGVEVIDRILLGIPEMTYYHPRLVNGGMDSGRSQPLMIRDRNTRSSQIIKFLPFKKTPEVVYVIAQHNENLSWLKDIGISDKSYVYHKGGKSIPRFDIWRWESLPNIGRETHTYLTYIVKHYHSLPEIVIFLQGKIDDHIRDVYQNPVEYFNQTKKFGYSFKHSEVYDNWGRIKHNGIFPEKLRKKQMKIAPYTFGEFWKIIFGFDHPRQILITYSACFGISRERLLSHPLSFYKKCLSFVSDHTDPEIGHYFERLWYSIATFGH</sequence>
<gene>
    <name evidence="3" type="ORF">LCPAC202_02170</name>
</gene>
<feature type="domain" description="Amine oxidase" evidence="2">
    <location>
        <begin position="32"/>
        <end position="429"/>
    </location>
</feature>
<dbReference type="Gene3D" id="3.50.50.60">
    <property type="entry name" value="FAD/NAD(P)-binding domain"/>
    <property type="match status" value="2"/>
</dbReference>
<dbReference type="PANTHER" id="PTHR43734:SF4">
    <property type="entry name" value="AMINE OXIDASE DOMAIN-CONTAINING PROTEIN"/>
    <property type="match status" value="1"/>
</dbReference>